<evidence type="ECO:0000256" key="4">
    <source>
        <dbReference type="ARBA" id="ARBA00023284"/>
    </source>
</evidence>
<accession>A0ABR7WJS7</accession>
<dbReference type="PROSITE" id="PS51352">
    <property type="entry name" value="THIOREDOXIN_2"/>
    <property type="match status" value="1"/>
</dbReference>
<evidence type="ECO:0000256" key="1">
    <source>
        <dbReference type="ARBA" id="ARBA00004196"/>
    </source>
</evidence>
<keyword evidence="7" id="KW-1185">Reference proteome</keyword>
<proteinExistence type="predicted"/>
<reference evidence="6 7" key="1">
    <citation type="submission" date="2020-09" db="EMBL/GenBank/DDBJ databases">
        <title>Novel species of Mucilaginibacter isolated from a glacier on the Tibetan Plateau.</title>
        <authorList>
            <person name="Liu Q."/>
            <person name="Xin Y.-H."/>
        </authorList>
    </citation>
    <scope>NUCLEOTIDE SEQUENCE [LARGE SCALE GENOMIC DNA]</scope>
    <source>
        <strain evidence="6 7">ZT4R22</strain>
    </source>
</reference>
<feature type="domain" description="Thioredoxin" evidence="5">
    <location>
        <begin position="348"/>
        <end position="497"/>
    </location>
</feature>
<dbReference type="CDD" id="cd02966">
    <property type="entry name" value="TlpA_like_family"/>
    <property type="match status" value="1"/>
</dbReference>
<evidence type="ECO:0000256" key="3">
    <source>
        <dbReference type="ARBA" id="ARBA00023157"/>
    </source>
</evidence>
<evidence type="ECO:0000313" key="7">
    <source>
        <dbReference type="Proteomes" id="UP000606600"/>
    </source>
</evidence>
<dbReference type="SUPFAM" id="SSF52833">
    <property type="entry name" value="Thioredoxin-like"/>
    <property type="match status" value="1"/>
</dbReference>
<sequence length="497" mass="57634">MNISKNKTYWFYYPQLLKYVLILITGFTSLSTVSGQPRKEIVIYGKWTPEIRKALPDNFSLEVYRNILGIDSNVNQTYQVKVSANTFMVKIKPKADFVYFGFKGFPVDSWVGLTLARPGDSLYFDIKRKDDFHFKSNNEVLYTCQVELKKANVPVNGTKPFHNSDTGIVNYLIFKRDSILKDLDRILLKYQQQLPPDLLAILKINSYSELNRGYITSLSVIIQNKTYSQTEENLAVTAINERYQKNKPPVDSSLITNSISYAPYLIELERAWNGLHSDTSNFKQDRFERTFKAISSNYSGLLRQKILTVFFMSFFNQSYTAPSDLRSIIGEVTDYPYQNILTGLLHSKTNGNRAYPFKLQSYDGRYYTLDDFKGKVMICKFWFYGCSGCAMEEKELQPIRERYKNNPNVVFISVNVDYNRKLWKMGLDKGIYSSQEELNLHTNGMGYRHPMLDFYNYQSFPQLLLVDKNSSIITSSPVRITDEKSLLALDELIRTHL</sequence>
<comment type="subcellular location">
    <subcellularLocation>
        <location evidence="1">Cell envelope</location>
    </subcellularLocation>
</comment>
<keyword evidence="4" id="KW-0676">Redox-active center</keyword>
<organism evidence="6 7">
    <name type="scientific">Mucilaginibacter pankratovii</name>
    <dbReference type="NCBI Taxonomy" id="2772110"/>
    <lineage>
        <taxon>Bacteria</taxon>
        <taxon>Pseudomonadati</taxon>
        <taxon>Bacteroidota</taxon>
        <taxon>Sphingobacteriia</taxon>
        <taxon>Sphingobacteriales</taxon>
        <taxon>Sphingobacteriaceae</taxon>
        <taxon>Mucilaginibacter</taxon>
    </lineage>
</organism>
<keyword evidence="2" id="KW-0201">Cytochrome c-type biogenesis</keyword>
<dbReference type="RefSeq" id="WP_191187248.1">
    <property type="nucleotide sequence ID" value="NZ_JACWMY010000001.1"/>
</dbReference>
<dbReference type="InterPro" id="IPR036249">
    <property type="entry name" value="Thioredoxin-like_sf"/>
</dbReference>
<dbReference type="PANTHER" id="PTHR42852">
    <property type="entry name" value="THIOL:DISULFIDE INTERCHANGE PROTEIN DSBE"/>
    <property type="match status" value="1"/>
</dbReference>
<dbReference type="Proteomes" id="UP000606600">
    <property type="component" value="Unassembled WGS sequence"/>
</dbReference>
<protein>
    <submittedName>
        <fullName evidence="6">TlpA family protein disulfide reductase</fullName>
    </submittedName>
</protein>
<evidence type="ECO:0000256" key="2">
    <source>
        <dbReference type="ARBA" id="ARBA00022748"/>
    </source>
</evidence>
<dbReference type="Pfam" id="PF00578">
    <property type="entry name" value="AhpC-TSA"/>
    <property type="match status" value="1"/>
</dbReference>
<evidence type="ECO:0000259" key="5">
    <source>
        <dbReference type="PROSITE" id="PS51352"/>
    </source>
</evidence>
<comment type="caution">
    <text evidence="6">The sequence shown here is derived from an EMBL/GenBank/DDBJ whole genome shotgun (WGS) entry which is preliminary data.</text>
</comment>
<dbReference type="Gene3D" id="3.40.30.10">
    <property type="entry name" value="Glutaredoxin"/>
    <property type="match status" value="1"/>
</dbReference>
<dbReference type="InterPro" id="IPR000866">
    <property type="entry name" value="AhpC/TSA"/>
</dbReference>
<dbReference type="InterPro" id="IPR013766">
    <property type="entry name" value="Thioredoxin_domain"/>
</dbReference>
<evidence type="ECO:0000313" key="6">
    <source>
        <dbReference type="EMBL" id="MBD1362575.1"/>
    </source>
</evidence>
<dbReference type="EMBL" id="JACWMY010000001">
    <property type="protein sequence ID" value="MBD1362575.1"/>
    <property type="molecule type" value="Genomic_DNA"/>
</dbReference>
<dbReference type="PANTHER" id="PTHR42852:SF6">
    <property type="entry name" value="THIOL:DISULFIDE INTERCHANGE PROTEIN DSBE"/>
    <property type="match status" value="1"/>
</dbReference>
<keyword evidence="3" id="KW-1015">Disulfide bond</keyword>
<dbReference type="InterPro" id="IPR050553">
    <property type="entry name" value="Thioredoxin_ResA/DsbE_sf"/>
</dbReference>
<name>A0ABR7WJS7_9SPHI</name>
<gene>
    <name evidence="6" type="ORF">IDJ77_02025</name>
</gene>